<dbReference type="OrthoDB" id="5143028at2"/>
<proteinExistence type="predicted"/>
<reference evidence="1 2" key="1">
    <citation type="submission" date="2019-01" db="EMBL/GenBank/DDBJ databases">
        <title>Novel species of Nocardioides.</title>
        <authorList>
            <person name="Liu Q."/>
            <person name="Xin Y.-H."/>
        </authorList>
    </citation>
    <scope>NUCLEOTIDE SEQUENCE [LARGE SCALE GENOMIC DNA]</scope>
    <source>
        <strain evidence="1 2">CGMCC 4.6882</strain>
    </source>
</reference>
<gene>
    <name evidence="1" type="ORF">EUA93_09815</name>
</gene>
<sequence>MPQSTGVEFVQGGAAERAVADDPFWATVLRRHGDIDVVVLPQEPTLEQVVPEGEPEVDPEQAREALRGQAAAFWAELGLGGDPAHLDDVWFAGVAPGTLRWQGTATFEQVDPLLASAALERAQLVLAADDGWHTLVPTDGLPRVIAGRAAQPGREEVHVVLASPTRLVVRMRSALVHVGAVAAAATLGSSAGGGDR</sequence>
<dbReference type="AlphaFoldDB" id="A0A4V1RL56"/>
<evidence type="ECO:0000313" key="2">
    <source>
        <dbReference type="Proteomes" id="UP000294071"/>
    </source>
</evidence>
<dbReference type="RefSeq" id="WP_129399960.1">
    <property type="nucleotide sequence ID" value="NZ_SDWT01000001.1"/>
</dbReference>
<dbReference type="EMBL" id="SDWT01000001">
    <property type="protein sequence ID" value="RYB94612.1"/>
    <property type="molecule type" value="Genomic_DNA"/>
</dbReference>
<name>A0A4V1RL56_9ACTN</name>
<keyword evidence="2" id="KW-1185">Reference proteome</keyword>
<comment type="caution">
    <text evidence="1">The sequence shown here is derived from an EMBL/GenBank/DDBJ whole genome shotgun (WGS) entry which is preliminary data.</text>
</comment>
<evidence type="ECO:0000313" key="1">
    <source>
        <dbReference type="EMBL" id="RYB94612.1"/>
    </source>
</evidence>
<dbReference type="Proteomes" id="UP000294071">
    <property type="component" value="Unassembled WGS sequence"/>
</dbReference>
<accession>A0A4V1RL56</accession>
<organism evidence="1 2">
    <name type="scientific">Nocardioides oleivorans</name>
    <dbReference type="NCBI Taxonomy" id="273676"/>
    <lineage>
        <taxon>Bacteria</taxon>
        <taxon>Bacillati</taxon>
        <taxon>Actinomycetota</taxon>
        <taxon>Actinomycetes</taxon>
        <taxon>Propionibacteriales</taxon>
        <taxon>Nocardioidaceae</taxon>
        <taxon>Nocardioides</taxon>
    </lineage>
</organism>
<protein>
    <submittedName>
        <fullName evidence="1">Uncharacterized protein</fullName>
    </submittedName>
</protein>